<name>A0A931AI36_9ACTN</name>
<keyword evidence="2 6" id="KW-0378">Hydrolase</keyword>
<proteinExistence type="inferred from homology"/>
<dbReference type="GO" id="GO:0004553">
    <property type="term" value="F:hydrolase activity, hydrolyzing O-glycosyl compounds"/>
    <property type="evidence" value="ECO:0007669"/>
    <property type="project" value="InterPro"/>
</dbReference>
<dbReference type="Gene3D" id="2.115.10.20">
    <property type="entry name" value="Glycosyl hydrolase domain, family 43"/>
    <property type="match status" value="1"/>
</dbReference>
<evidence type="ECO:0000256" key="5">
    <source>
        <dbReference type="PIRSR" id="PIRSR606710-2"/>
    </source>
</evidence>
<dbReference type="AlphaFoldDB" id="A0A931AI36"/>
<organism evidence="8 9">
    <name type="scientific">Nonomuraea cypriaca</name>
    <dbReference type="NCBI Taxonomy" id="1187855"/>
    <lineage>
        <taxon>Bacteria</taxon>
        <taxon>Bacillati</taxon>
        <taxon>Actinomycetota</taxon>
        <taxon>Actinomycetes</taxon>
        <taxon>Streptosporangiales</taxon>
        <taxon>Streptosporangiaceae</taxon>
        <taxon>Nonomuraea</taxon>
    </lineage>
</organism>
<evidence type="ECO:0000313" key="9">
    <source>
        <dbReference type="Proteomes" id="UP000605361"/>
    </source>
</evidence>
<evidence type="ECO:0000256" key="7">
    <source>
        <dbReference type="SAM" id="SignalP"/>
    </source>
</evidence>
<comment type="similarity">
    <text evidence="1 6">Belongs to the glycosyl hydrolase 43 family.</text>
</comment>
<evidence type="ECO:0000256" key="1">
    <source>
        <dbReference type="ARBA" id="ARBA00009865"/>
    </source>
</evidence>
<dbReference type="CDD" id="cd08999">
    <property type="entry name" value="GH43_ABN-like"/>
    <property type="match status" value="1"/>
</dbReference>
<dbReference type="EMBL" id="JADOGI010000192">
    <property type="protein sequence ID" value="MBF8192075.1"/>
    <property type="molecule type" value="Genomic_DNA"/>
</dbReference>
<sequence length="339" mass="36759">MRVPVHRLFAAALALVAVFAAPPGAMAAGSFPNPLFTWGGTADPGTIYTDGRYYVAATSGVDSTGGVMPVRVSVDRHSWSNSGHVFESGKLPGWSDSSYGYWAPEIYFFHSIGQYVAYFAAINTATGKRCIGRATSSTPYNFTDLGRPLLCHPTAAYSIIDPSIFFDSVTGRHYLLYKDDPNPSEGTKQIVIRPINDDGLSGIGTPYHIVAPARSWEGVSVEAPTMVYQGGFYWIFYSGATYNRDTYALGVARSTSPTGTFTKDPSGGPILSGNNDPRYCGVGHQDIEHTAADGWLVFYHAYLSQSGESCTGGRYLMMDVLYWDRSGGWPRIHDGTPSE</sequence>
<evidence type="ECO:0000256" key="4">
    <source>
        <dbReference type="PIRSR" id="PIRSR606710-1"/>
    </source>
</evidence>
<protein>
    <submittedName>
        <fullName evidence="8">Family 43 glycosylhydrolase</fullName>
    </submittedName>
</protein>
<reference evidence="8" key="1">
    <citation type="submission" date="2020-11" db="EMBL/GenBank/DDBJ databases">
        <title>Whole-genome analyses of Nonomuraea sp. K274.</title>
        <authorList>
            <person name="Veyisoglu A."/>
        </authorList>
    </citation>
    <scope>NUCLEOTIDE SEQUENCE</scope>
    <source>
        <strain evidence="8">K274</strain>
    </source>
</reference>
<keyword evidence="7" id="KW-0732">Signal</keyword>
<evidence type="ECO:0000256" key="6">
    <source>
        <dbReference type="RuleBase" id="RU361187"/>
    </source>
</evidence>
<gene>
    <name evidence="8" type="ORF">ITP53_41625</name>
</gene>
<feature type="chain" id="PRO_5037276162" evidence="7">
    <location>
        <begin position="28"/>
        <end position="339"/>
    </location>
</feature>
<comment type="caution">
    <text evidence="8">The sequence shown here is derived from an EMBL/GenBank/DDBJ whole genome shotgun (WGS) entry which is preliminary data.</text>
</comment>
<evidence type="ECO:0000313" key="8">
    <source>
        <dbReference type="EMBL" id="MBF8192075.1"/>
    </source>
</evidence>
<dbReference type="InterPro" id="IPR023296">
    <property type="entry name" value="Glyco_hydro_beta-prop_sf"/>
</dbReference>
<dbReference type="PANTHER" id="PTHR42812:SF5">
    <property type="entry name" value="ENDO-ARABINASE"/>
    <property type="match status" value="1"/>
</dbReference>
<feature type="site" description="Important for catalytic activity, responsible for pKa modulation of the active site Glu and correct orientation of both the proton donor and substrate" evidence="5">
    <location>
        <position position="161"/>
    </location>
</feature>
<dbReference type="RefSeq" id="WP_195900981.1">
    <property type="nucleotide sequence ID" value="NZ_JADOGI010000192.1"/>
</dbReference>
<dbReference type="SUPFAM" id="SSF75005">
    <property type="entry name" value="Arabinanase/levansucrase/invertase"/>
    <property type="match status" value="1"/>
</dbReference>
<dbReference type="GO" id="GO:0005975">
    <property type="term" value="P:carbohydrate metabolic process"/>
    <property type="evidence" value="ECO:0007669"/>
    <property type="project" value="InterPro"/>
</dbReference>
<evidence type="ECO:0000256" key="2">
    <source>
        <dbReference type="ARBA" id="ARBA00022801"/>
    </source>
</evidence>
<feature type="active site" description="Proton acceptor" evidence="4">
    <location>
        <position position="43"/>
    </location>
</feature>
<dbReference type="Pfam" id="PF04616">
    <property type="entry name" value="Glyco_hydro_43"/>
    <property type="match status" value="1"/>
</dbReference>
<feature type="signal peptide" evidence="7">
    <location>
        <begin position="1"/>
        <end position="27"/>
    </location>
</feature>
<accession>A0A931AI36</accession>
<keyword evidence="9" id="KW-1185">Reference proteome</keyword>
<dbReference type="PANTHER" id="PTHR42812">
    <property type="entry name" value="BETA-XYLOSIDASE"/>
    <property type="match status" value="1"/>
</dbReference>
<keyword evidence="3 6" id="KW-0326">Glycosidase</keyword>
<dbReference type="InterPro" id="IPR051795">
    <property type="entry name" value="Glycosyl_Hydrlase_43"/>
</dbReference>
<evidence type="ECO:0000256" key="3">
    <source>
        <dbReference type="ARBA" id="ARBA00023295"/>
    </source>
</evidence>
<dbReference type="Proteomes" id="UP000605361">
    <property type="component" value="Unassembled WGS sequence"/>
</dbReference>
<dbReference type="InterPro" id="IPR006710">
    <property type="entry name" value="Glyco_hydro_43"/>
</dbReference>
<feature type="active site" description="Proton donor" evidence="4">
    <location>
        <position position="222"/>
    </location>
</feature>